<evidence type="ECO:0000313" key="3">
    <source>
        <dbReference type="EMBL" id="GII23697.1"/>
    </source>
</evidence>
<dbReference type="InterPro" id="IPR052523">
    <property type="entry name" value="Trichothecene_AcTrans"/>
</dbReference>
<evidence type="ECO:0000259" key="2">
    <source>
        <dbReference type="Pfam" id="PF13673"/>
    </source>
</evidence>
<dbReference type="InterPro" id="IPR000182">
    <property type="entry name" value="GNAT_dom"/>
</dbReference>
<protein>
    <recommendedName>
        <fullName evidence="2">N-acetyltransferase domain-containing protein</fullName>
    </recommendedName>
</protein>
<sequence length="209" mass="22941">MRPPTETIRRAIRADATTVTHVIATAIGDLDVCRWLIPEPDDRASMLVGYLRIIVDHAIAYGTVETVTDRSAVAVWLPSHAADIPGRDAALAAVYGPSTPRFQALDTAMRQAYSTDRADHECLALLAVLPKRQHEGLASALLANRHAVLDHADRPAFLLAGSGRSRQLYARHGYVDCGPALELPHDGEPLLPMRRPPHWTASKPEREDR</sequence>
<dbReference type="SUPFAM" id="SSF55729">
    <property type="entry name" value="Acyl-CoA N-acyltransferases (Nat)"/>
    <property type="match status" value="1"/>
</dbReference>
<organism evidence="3 4">
    <name type="scientific">Planosporangium mesophilum</name>
    <dbReference type="NCBI Taxonomy" id="689768"/>
    <lineage>
        <taxon>Bacteria</taxon>
        <taxon>Bacillati</taxon>
        <taxon>Actinomycetota</taxon>
        <taxon>Actinomycetes</taxon>
        <taxon>Micromonosporales</taxon>
        <taxon>Micromonosporaceae</taxon>
        <taxon>Planosporangium</taxon>
    </lineage>
</organism>
<gene>
    <name evidence="3" type="ORF">Pme01_32940</name>
</gene>
<reference evidence="3" key="1">
    <citation type="submission" date="2021-01" db="EMBL/GenBank/DDBJ databases">
        <title>Whole genome shotgun sequence of Planosporangium mesophilum NBRC 109066.</title>
        <authorList>
            <person name="Komaki H."/>
            <person name="Tamura T."/>
        </authorList>
    </citation>
    <scope>NUCLEOTIDE SEQUENCE</scope>
    <source>
        <strain evidence="3">NBRC 109066</strain>
    </source>
</reference>
<feature type="domain" description="N-acetyltransferase" evidence="2">
    <location>
        <begin position="119"/>
        <end position="194"/>
    </location>
</feature>
<dbReference type="Proteomes" id="UP000599074">
    <property type="component" value="Unassembled WGS sequence"/>
</dbReference>
<accession>A0A8J3TEH9</accession>
<dbReference type="InterPro" id="IPR016181">
    <property type="entry name" value="Acyl_CoA_acyltransferase"/>
</dbReference>
<name>A0A8J3TEH9_9ACTN</name>
<dbReference type="PANTHER" id="PTHR42791:SF1">
    <property type="entry name" value="N-ACETYLTRANSFERASE DOMAIN-CONTAINING PROTEIN"/>
    <property type="match status" value="1"/>
</dbReference>
<evidence type="ECO:0000313" key="4">
    <source>
        <dbReference type="Proteomes" id="UP000599074"/>
    </source>
</evidence>
<dbReference type="EMBL" id="BOON01000031">
    <property type="protein sequence ID" value="GII23697.1"/>
    <property type="molecule type" value="Genomic_DNA"/>
</dbReference>
<dbReference type="PANTHER" id="PTHR42791">
    <property type="entry name" value="GNAT FAMILY ACETYLTRANSFERASE"/>
    <property type="match status" value="1"/>
</dbReference>
<dbReference type="Gene3D" id="3.40.630.30">
    <property type="match status" value="1"/>
</dbReference>
<dbReference type="Pfam" id="PF13673">
    <property type="entry name" value="Acetyltransf_10"/>
    <property type="match status" value="1"/>
</dbReference>
<dbReference type="AlphaFoldDB" id="A0A8J3TEH9"/>
<feature type="region of interest" description="Disordered" evidence="1">
    <location>
        <begin position="186"/>
        <end position="209"/>
    </location>
</feature>
<keyword evidence="4" id="KW-1185">Reference proteome</keyword>
<evidence type="ECO:0000256" key="1">
    <source>
        <dbReference type="SAM" id="MobiDB-lite"/>
    </source>
</evidence>
<proteinExistence type="predicted"/>
<dbReference type="RefSeq" id="WP_168114278.1">
    <property type="nucleotide sequence ID" value="NZ_BOON01000031.1"/>
</dbReference>
<comment type="caution">
    <text evidence="3">The sequence shown here is derived from an EMBL/GenBank/DDBJ whole genome shotgun (WGS) entry which is preliminary data.</text>
</comment>